<proteinExistence type="predicted"/>
<comment type="caution">
    <text evidence="1">The sequence shown here is derived from an EMBL/GenBank/DDBJ whole genome shotgun (WGS) entry which is preliminary data.</text>
</comment>
<evidence type="ECO:0008006" key="3">
    <source>
        <dbReference type="Google" id="ProtNLM"/>
    </source>
</evidence>
<keyword evidence="2" id="KW-1185">Reference proteome</keyword>
<dbReference type="PATRIC" id="fig|1121939.11.peg.824"/>
<name>S2KR51_LITA3</name>
<organism evidence="1 2">
    <name type="scientific">Litchfieldella anticariensis (strain DSM 16096 / CECT 5854 / CIP 108499 / LMG 22089 / FP35)</name>
    <name type="common">Halomonas anticariensis</name>
    <dbReference type="NCBI Taxonomy" id="1121939"/>
    <lineage>
        <taxon>Bacteria</taxon>
        <taxon>Pseudomonadati</taxon>
        <taxon>Pseudomonadota</taxon>
        <taxon>Gammaproteobacteria</taxon>
        <taxon>Oceanospirillales</taxon>
        <taxon>Halomonadaceae</taxon>
        <taxon>Litchfieldella</taxon>
    </lineage>
</organism>
<dbReference type="eggNOG" id="COG3313">
    <property type="taxonomic scope" value="Bacteria"/>
</dbReference>
<sequence>MCSTTVGDRVCRGCQRHDGEIREWFGFSDRERELRMLALDTLREQVAGRFLCVVDAQALEAQMCRHRIRFRAEQPALSRAVELLRVGRQRIRDLSRYGLEPVLEGEGLPPETLHVALTEALLREAYRRQQHDVLC</sequence>
<protein>
    <recommendedName>
        <fullName evidence="3">Fe-S protein</fullName>
    </recommendedName>
</protein>
<dbReference type="Pfam" id="PF06945">
    <property type="entry name" value="DUF1289"/>
    <property type="match status" value="1"/>
</dbReference>
<reference evidence="1 2" key="1">
    <citation type="journal article" date="2013" name="Genome Announc.">
        <title>Draft genome sequence of the moderately halophilic gammaproteobacterium Halomonas anticariensis FP35.</title>
        <authorList>
            <person name="Tahrioui A."/>
            <person name="Quesada E."/>
            <person name="Llamas I."/>
        </authorList>
    </citation>
    <scope>NUCLEOTIDE SEQUENCE [LARGE SCALE GENOMIC DNA]</scope>
    <source>
        <strain evidence="2">DSM 16096 / CECT 5854 / LMG 22089 / FP35</strain>
    </source>
</reference>
<dbReference type="AlphaFoldDB" id="S2KR51"/>
<dbReference type="EMBL" id="ASTJ01000011">
    <property type="protein sequence ID" value="EPC04562.1"/>
    <property type="molecule type" value="Genomic_DNA"/>
</dbReference>
<dbReference type="InterPro" id="IPR010710">
    <property type="entry name" value="DUF1289"/>
</dbReference>
<evidence type="ECO:0000313" key="2">
    <source>
        <dbReference type="Proteomes" id="UP000014463"/>
    </source>
</evidence>
<evidence type="ECO:0000313" key="1">
    <source>
        <dbReference type="EMBL" id="EPC04562.1"/>
    </source>
</evidence>
<dbReference type="STRING" id="1121939.L861_04360"/>
<dbReference type="Proteomes" id="UP000014463">
    <property type="component" value="Unassembled WGS sequence"/>
</dbReference>
<accession>S2KR51</accession>
<gene>
    <name evidence="1" type="ORF">L861_04360</name>
</gene>